<comment type="caution">
    <text evidence="2">The sequence shown here is derived from an EMBL/GenBank/DDBJ whole genome shotgun (WGS) entry which is preliminary data.</text>
</comment>
<evidence type="ECO:0000256" key="1">
    <source>
        <dbReference type="SAM" id="MobiDB-lite"/>
    </source>
</evidence>
<organism evidence="2 3">
    <name type="scientific">Clavibacter michiganensis subsp. michiganensis</name>
    <dbReference type="NCBI Taxonomy" id="33013"/>
    <lineage>
        <taxon>Bacteria</taxon>
        <taxon>Bacillati</taxon>
        <taxon>Actinomycetota</taxon>
        <taxon>Actinomycetes</taxon>
        <taxon>Micrococcales</taxon>
        <taxon>Microbacteriaceae</taxon>
        <taxon>Clavibacter</taxon>
    </lineage>
</organism>
<name>A0A251XHS9_CLAMM</name>
<feature type="compositionally biased region" description="Polar residues" evidence="1">
    <location>
        <begin position="90"/>
        <end position="106"/>
    </location>
</feature>
<protein>
    <submittedName>
        <fullName evidence="2">Uncharacterized protein</fullName>
    </submittedName>
</protein>
<gene>
    <name evidence="2" type="ORF">CMMCAS07_11215</name>
</gene>
<dbReference type="EMBL" id="MDHH01000002">
    <property type="protein sequence ID" value="OUE02579.1"/>
    <property type="molecule type" value="Genomic_DNA"/>
</dbReference>
<evidence type="ECO:0000313" key="2">
    <source>
        <dbReference type="EMBL" id="OUE02579.1"/>
    </source>
</evidence>
<accession>A0A251XHS9</accession>
<feature type="region of interest" description="Disordered" evidence="1">
    <location>
        <begin position="86"/>
        <end position="112"/>
    </location>
</feature>
<feature type="region of interest" description="Disordered" evidence="1">
    <location>
        <begin position="1"/>
        <end position="24"/>
    </location>
</feature>
<reference evidence="2 3" key="1">
    <citation type="submission" date="2016-08" db="EMBL/GenBank/DDBJ databases">
        <title>Genome sequence of Clavibacter michiganensis subsp. michiganensis strain CASJ007.</title>
        <authorList>
            <person name="Thapa S.P."/>
            <person name="Coaker G."/>
        </authorList>
    </citation>
    <scope>NUCLEOTIDE SEQUENCE [LARGE SCALE GENOMIC DNA]</scope>
    <source>
        <strain evidence="2">CASJ007</strain>
    </source>
</reference>
<dbReference type="Proteomes" id="UP000195062">
    <property type="component" value="Unassembled WGS sequence"/>
</dbReference>
<dbReference type="AlphaFoldDB" id="A0A251XHS9"/>
<sequence length="112" mass="11435">MGPGRAAGQDRPAPAGASPWPFSRAQAATADSAASSAFSTISVTAGCGQYCARARPVTGWPRLAAMRSGWISAAESEPMMCAPRMVPPSRGSTTSLQNDVVSSSAQPHAVDE</sequence>
<proteinExistence type="predicted"/>
<keyword evidence="3" id="KW-1185">Reference proteome</keyword>
<evidence type="ECO:0000313" key="3">
    <source>
        <dbReference type="Proteomes" id="UP000195062"/>
    </source>
</evidence>